<dbReference type="EMBL" id="MN740026">
    <property type="protein sequence ID" value="QHT84751.1"/>
    <property type="molecule type" value="Genomic_DNA"/>
</dbReference>
<accession>A0A6C0HVK0</accession>
<evidence type="ECO:0000313" key="1">
    <source>
        <dbReference type="EMBL" id="QHT84751.1"/>
    </source>
</evidence>
<proteinExistence type="predicted"/>
<name>A0A6C0HVK0_9ZZZZ</name>
<organism evidence="1">
    <name type="scientific">viral metagenome</name>
    <dbReference type="NCBI Taxonomy" id="1070528"/>
    <lineage>
        <taxon>unclassified sequences</taxon>
        <taxon>metagenomes</taxon>
        <taxon>organismal metagenomes</taxon>
    </lineage>
</organism>
<reference evidence="1" key="1">
    <citation type="journal article" date="2020" name="Nature">
        <title>Giant virus diversity and host interactions through global metagenomics.</title>
        <authorList>
            <person name="Schulz F."/>
            <person name="Roux S."/>
            <person name="Paez-Espino D."/>
            <person name="Jungbluth S."/>
            <person name="Walsh D.A."/>
            <person name="Denef V.J."/>
            <person name="McMahon K.D."/>
            <person name="Konstantinidis K.T."/>
            <person name="Eloe-Fadrosh E.A."/>
            <person name="Kyrpides N.C."/>
            <person name="Woyke T."/>
        </authorList>
    </citation>
    <scope>NUCLEOTIDE SEQUENCE</scope>
    <source>
        <strain evidence="1">GVMAG-M-3300023184-177</strain>
    </source>
</reference>
<sequence>MMNETLIYKYPIVNQIFNDNFTNSIYFNPYADHIINKKMNINKYKLSCNSSNKAVEIMIKNPRFVHVNGLAYNENPKIFPLLEKTIHLFSPITWNLMANSRNPAILSFLENHHDKISWDMLSYNSCPEAIRILENNQDKINWKHLSTNAGAFDMLYANQDKIVWSAFCDNHNPKAIEMIEQMLIEDPSKINFEVLSGNHNAIHIISQHLDKVHLSNLSRNPNAMDILMQHPELIEFNSLLSNPNAISYLETRMMELNIEDVCNLAYKNANGIQLIEKMLVAGIIPNDNITNIINLITYKESIYQLDYQKMSKVRVNHFYIELMEKALHPSRVKKWLDYHCENGGDIDDFFELYF</sequence>
<protein>
    <recommendedName>
        <fullName evidence="2">DUF4116 domain-containing protein</fullName>
    </recommendedName>
</protein>
<dbReference type="AlphaFoldDB" id="A0A6C0HVK0"/>
<evidence type="ECO:0008006" key="2">
    <source>
        <dbReference type="Google" id="ProtNLM"/>
    </source>
</evidence>